<feature type="region of interest" description="Disordered" evidence="2">
    <location>
        <begin position="97"/>
        <end position="124"/>
    </location>
</feature>
<dbReference type="AlphaFoldDB" id="A0A168RX85"/>
<dbReference type="Proteomes" id="UP000078561">
    <property type="component" value="Unassembled WGS sequence"/>
</dbReference>
<accession>A0A168RX85</accession>
<dbReference type="GO" id="GO:0003676">
    <property type="term" value="F:nucleic acid binding"/>
    <property type="evidence" value="ECO:0007669"/>
    <property type="project" value="InterPro"/>
</dbReference>
<sequence length="401" mass="46557">MSILHSTEAIDIVDCESAFSLLPWFRLQHHDFTLDQPYFRLRSTNNDDNDNEGKASPRPKKKQRIVSTTDLQTQERHDNLLPFLHLCMNHSTSYWQQAANSKSSEKDDQHIDLPPNGQQQQEEEKPMINFPDWIPMASALRRFQHNDKLPLVTLGQEQQEFELLDLFNQVVKNESLACRNITLGDHGTFIIPPQSDFFMGDLETISELNVTGTKAYDLVVMDPPWPNKSVHRSSHYETQDIYDLYQIPLPSLVHDGSLIAVWITNKPKYRRFVIDKLFKSWHVSCVGEWTWIKVTSSGESVVPLESTHRKPYEQLVIGRYHTKEETVSMETKPLPYQHAIVSVPSKRHSRKPPLQDVLEPYLPTSPRCLELFARCLTPGWSSWGNECLKFQHESYYTKIDQ</sequence>
<dbReference type="EMBL" id="LT554760">
    <property type="protein sequence ID" value="SAM07518.1"/>
    <property type="molecule type" value="Genomic_DNA"/>
</dbReference>
<reference evidence="3" key="1">
    <citation type="submission" date="2016-04" db="EMBL/GenBank/DDBJ databases">
        <authorList>
            <person name="Evans L.H."/>
            <person name="Alamgir A."/>
            <person name="Owens N."/>
            <person name="Weber N.D."/>
            <person name="Virtaneva K."/>
            <person name="Barbian K."/>
            <person name="Babar A."/>
            <person name="Rosenke K."/>
        </authorList>
    </citation>
    <scope>NUCLEOTIDE SEQUENCE [LARGE SCALE GENOMIC DNA]</scope>
    <source>
        <strain evidence="3">CBS 101.48</strain>
    </source>
</reference>
<dbReference type="PANTHER" id="PTHR12829">
    <property type="entry name" value="N6-ADENOSINE-METHYLTRANSFERASE"/>
    <property type="match status" value="1"/>
</dbReference>
<comment type="similarity">
    <text evidence="1">Belongs to the MT-A70-like family.</text>
</comment>
<evidence type="ECO:0000313" key="4">
    <source>
        <dbReference type="Proteomes" id="UP000078561"/>
    </source>
</evidence>
<dbReference type="Pfam" id="PF05063">
    <property type="entry name" value="MT-A70"/>
    <property type="match status" value="1"/>
</dbReference>
<dbReference type="SUPFAM" id="SSF53335">
    <property type="entry name" value="S-adenosyl-L-methionine-dependent methyltransferases"/>
    <property type="match status" value="1"/>
</dbReference>
<dbReference type="PANTHER" id="PTHR12829:SF4">
    <property type="entry name" value="N(6)-ADENINE-SPECIFIC METHYLTRANSFERASE METTL4"/>
    <property type="match status" value="1"/>
</dbReference>
<dbReference type="GO" id="GO:0032259">
    <property type="term" value="P:methylation"/>
    <property type="evidence" value="ECO:0007669"/>
    <property type="project" value="InterPro"/>
</dbReference>
<dbReference type="PROSITE" id="PS51143">
    <property type="entry name" value="MT_A70"/>
    <property type="match status" value="1"/>
</dbReference>
<dbReference type="GO" id="GO:0005634">
    <property type="term" value="C:nucleus"/>
    <property type="evidence" value="ECO:0007669"/>
    <property type="project" value="TreeGrafter"/>
</dbReference>
<proteinExistence type="inferred from homology"/>
<feature type="region of interest" description="Disordered" evidence="2">
    <location>
        <begin position="43"/>
        <end position="72"/>
    </location>
</feature>
<dbReference type="PROSITE" id="PS00092">
    <property type="entry name" value="N6_MTASE"/>
    <property type="match status" value="1"/>
</dbReference>
<protein>
    <recommendedName>
        <fullName evidence="5">MT-A70-domain-containing protein</fullName>
    </recommendedName>
</protein>
<dbReference type="InterPro" id="IPR002052">
    <property type="entry name" value="DNA_methylase_N6_adenine_CS"/>
</dbReference>
<keyword evidence="4" id="KW-1185">Reference proteome</keyword>
<evidence type="ECO:0008006" key="5">
    <source>
        <dbReference type="Google" id="ProtNLM"/>
    </source>
</evidence>
<evidence type="ECO:0000256" key="2">
    <source>
        <dbReference type="SAM" id="MobiDB-lite"/>
    </source>
</evidence>
<dbReference type="GO" id="GO:0008168">
    <property type="term" value="F:methyltransferase activity"/>
    <property type="evidence" value="ECO:0007669"/>
    <property type="project" value="InterPro"/>
</dbReference>
<dbReference type="OMA" id="AWELECK"/>
<dbReference type="FunCoup" id="A0A168RX85">
    <property type="interactions" value="31"/>
</dbReference>
<name>A0A168RX85_ABSGL</name>
<evidence type="ECO:0000256" key="1">
    <source>
        <dbReference type="PROSITE-ProRule" id="PRU00489"/>
    </source>
</evidence>
<gene>
    <name evidence="3" type="primary">ABSGL_13161.1 scaffold 13659</name>
</gene>
<dbReference type="InParanoid" id="A0A168RX85"/>
<evidence type="ECO:0000313" key="3">
    <source>
        <dbReference type="EMBL" id="SAM07518.1"/>
    </source>
</evidence>
<dbReference type="STRING" id="4829.A0A168RX85"/>
<dbReference type="InterPro" id="IPR029063">
    <property type="entry name" value="SAM-dependent_MTases_sf"/>
</dbReference>
<organism evidence="3">
    <name type="scientific">Absidia glauca</name>
    <name type="common">Pin mould</name>
    <dbReference type="NCBI Taxonomy" id="4829"/>
    <lineage>
        <taxon>Eukaryota</taxon>
        <taxon>Fungi</taxon>
        <taxon>Fungi incertae sedis</taxon>
        <taxon>Mucoromycota</taxon>
        <taxon>Mucoromycotina</taxon>
        <taxon>Mucoromycetes</taxon>
        <taxon>Mucorales</taxon>
        <taxon>Cunninghamellaceae</taxon>
        <taxon>Absidia</taxon>
    </lineage>
</organism>
<dbReference type="InterPro" id="IPR007757">
    <property type="entry name" value="MT-A70-like"/>
</dbReference>
<dbReference type="OrthoDB" id="61116at2759"/>